<proteinExistence type="predicted"/>
<feature type="region of interest" description="Disordered" evidence="1">
    <location>
        <begin position="65"/>
        <end position="101"/>
    </location>
</feature>
<evidence type="ECO:0000313" key="3">
    <source>
        <dbReference type="Proteomes" id="UP001345963"/>
    </source>
</evidence>
<sequence length="101" mass="10839">MEFVSVEDFSVFHKYKTAVTPLQILKYKCTNCIPNPHPNPNRSGFPPSPGKEGRDCIACLPACTSRSESCPTASQSRKDPNVPLSYGSAGPAKSPPHSYGG</sequence>
<evidence type="ECO:0000313" key="2">
    <source>
        <dbReference type="EMBL" id="MED6243875.1"/>
    </source>
</evidence>
<keyword evidence="3" id="KW-1185">Reference proteome</keyword>
<organism evidence="2 3">
    <name type="scientific">Ataeniobius toweri</name>
    <dbReference type="NCBI Taxonomy" id="208326"/>
    <lineage>
        <taxon>Eukaryota</taxon>
        <taxon>Metazoa</taxon>
        <taxon>Chordata</taxon>
        <taxon>Craniata</taxon>
        <taxon>Vertebrata</taxon>
        <taxon>Euteleostomi</taxon>
        <taxon>Actinopterygii</taxon>
        <taxon>Neopterygii</taxon>
        <taxon>Teleostei</taxon>
        <taxon>Neoteleostei</taxon>
        <taxon>Acanthomorphata</taxon>
        <taxon>Ovalentaria</taxon>
        <taxon>Atherinomorphae</taxon>
        <taxon>Cyprinodontiformes</taxon>
        <taxon>Goodeidae</taxon>
        <taxon>Ataeniobius</taxon>
    </lineage>
</organism>
<evidence type="ECO:0000256" key="1">
    <source>
        <dbReference type="SAM" id="MobiDB-lite"/>
    </source>
</evidence>
<reference evidence="2 3" key="1">
    <citation type="submission" date="2021-07" db="EMBL/GenBank/DDBJ databases">
        <authorList>
            <person name="Palmer J.M."/>
        </authorList>
    </citation>
    <scope>NUCLEOTIDE SEQUENCE [LARGE SCALE GENOMIC DNA]</scope>
    <source>
        <strain evidence="2 3">AT_MEX2019</strain>
        <tissue evidence="2">Muscle</tissue>
    </source>
</reference>
<name>A0ABU7B181_9TELE</name>
<protein>
    <submittedName>
        <fullName evidence="2">Uncharacterized protein</fullName>
    </submittedName>
</protein>
<comment type="caution">
    <text evidence="2">The sequence shown here is derived from an EMBL/GenBank/DDBJ whole genome shotgun (WGS) entry which is preliminary data.</text>
</comment>
<dbReference type="Proteomes" id="UP001345963">
    <property type="component" value="Unassembled WGS sequence"/>
</dbReference>
<gene>
    <name evidence="2" type="ORF">ATANTOWER_029013</name>
</gene>
<feature type="compositionally biased region" description="Polar residues" evidence="1">
    <location>
        <begin position="65"/>
        <end position="75"/>
    </location>
</feature>
<accession>A0ABU7B181</accession>
<dbReference type="EMBL" id="JAHUTI010036910">
    <property type="protein sequence ID" value="MED6243875.1"/>
    <property type="molecule type" value="Genomic_DNA"/>
</dbReference>